<dbReference type="GO" id="GO:0009424">
    <property type="term" value="C:bacterial-type flagellum hook"/>
    <property type="evidence" value="ECO:0007669"/>
    <property type="project" value="InterPro"/>
</dbReference>
<protein>
    <submittedName>
        <fullName evidence="8">Flagellar hook-associated protein 3 FlgL</fullName>
    </submittedName>
</protein>
<dbReference type="GO" id="GO:0005198">
    <property type="term" value="F:structural molecule activity"/>
    <property type="evidence" value="ECO:0007669"/>
    <property type="project" value="InterPro"/>
</dbReference>
<keyword evidence="8" id="KW-0282">Flagellum</keyword>
<dbReference type="SUPFAM" id="SSF64518">
    <property type="entry name" value="Phase 1 flagellin"/>
    <property type="match status" value="1"/>
</dbReference>
<dbReference type="GO" id="GO:0071973">
    <property type="term" value="P:bacterial-type flagellum-dependent cell motility"/>
    <property type="evidence" value="ECO:0007669"/>
    <property type="project" value="InterPro"/>
</dbReference>
<organism evidence="8 9">
    <name type="scientific">Fulvimonas soli</name>
    <dbReference type="NCBI Taxonomy" id="155197"/>
    <lineage>
        <taxon>Bacteria</taxon>
        <taxon>Pseudomonadati</taxon>
        <taxon>Pseudomonadota</taxon>
        <taxon>Gammaproteobacteria</taxon>
        <taxon>Lysobacterales</taxon>
        <taxon>Rhodanobacteraceae</taxon>
        <taxon>Fulvimonas</taxon>
    </lineage>
</organism>
<evidence type="ECO:0000313" key="9">
    <source>
        <dbReference type="Proteomes" id="UP000245812"/>
    </source>
</evidence>
<dbReference type="AlphaFoldDB" id="A0A316HSK3"/>
<keyword evidence="5" id="KW-0975">Bacterial flagellum</keyword>
<dbReference type="EMBL" id="QGHC01000014">
    <property type="protein sequence ID" value="PWK83092.1"/>
    <property type="molecule type" value="Genomic_DNA"/>
</dbReference>
<evidence type="ECO:0000256" key="2">
    <source>
        <dbReference type="ARBA" id="ARBA00004613"/>
    </source>
</evidence>
<evidence type="ECO:0000259" key="6">
    <source>
        <dbReference type="Pfam" id="PF00669"/>
    </source>
</evidence>
<reference evidence="8 9" key="1">
    <citation type="submission" date="2018-05" db="EMBL/GenBank/DDBJ databases">
        <title>Genomic Encyclopedia of Type Strains, Phase IV (KMG-IV): sequencing the most valuable type-strain genomes for metagenomic binning, comparative biology and taxonomic classification.</title>
        <authorList>
            <person name="Goeker M."/>
        </authorList>
    </citation>
    <scope>NUCLEOTIDE SEQUENCE [LARGE SCALE GENOMIC DNA]</scope>
    <source>
        <strain evidence="8 9">DSM 14263</strain>
    </source>
</reference>
<evidence type="ECO:0000256" key="3">
    <source>
        <dbReference type="ARBA" id="ARBA00005709"/>
    </source>
</evidence>
<comment type="caution">
    <text evidence="8">The sequence shown here is derived from an EMBL/GenBank/DDBJ whole genome shotgun (WGS) entry which is preliminary data.</text>
</comment>
<keyword evidence="4" id="KW-0964">Secreted</keyword>
<accession>A0A316HSK3</accession>
<dbReference type="NCBIfam" id="TIGR02550">
    <property type="entry name" value="flagell_flgL"/>
    <property type="match status" value="1"/>
</dbReference>
<evidence type="ECO:0000256" key="4">
    <source>
        <dbReference type="ARBA" id="ARBA00022525"/>
    </source>
</evidence>
<evidence type="ECO:0000256" key="1">
    <source>
        <dbReference type="ARBA" id="ARBA00004365"/>
    </source>
</evidence>
<dbReference type="Proteomes" id="UP000245812">
    <property type="component" value="Unassembled WGS sequence"/>
</dbReference>
<dbReference type="InterPro" id="IPR049119">
    <property type="entry name" value="FlgK_D2-like"/>
</dbReference>
<comment type="subcellular location">
    <subcellularLocation>
        <location evidence="1">Bacterial flagellum</location>
    </subcellularLocation>
    <subcellularLocation>
        <location evidence="2">Secreted</location>
    </subcellularLocation>
</comment>
<dbReference type="Pfam" id="PF00669">
    <property type="entry name" value="Flagellin_N"/>
    <property type="match status" value="1"/>
</dbReference>
<keyword evidence="8" id="KW-0966">Cell projection</keyword>
<feature type="domain" description="Flagellar hook-associated protein 1 D2-like" evidence="7">
    <location>
        <begin position="211"/>
        <end position="284"/>
    </location>
</feature>
<dbReference type="PANTHER" id="PTHR42792">
    <property type="entry name" value="FLAGELLIN"/>
    <property type="match status" value="1"/>
</dbReference>
<dbReference type="Gene3D" id="1.20.1330.10">
    <property type="entry name" value="f41 fragment of flagellin, N-terminal domain"/>
    <property type="match status" value="2"/>
</dbReference>
<sequence length="405" mass="41646">MIRLSTSWMYQQSLTTMLGQQSAVNATQNQVTSGKRIDLASDDPGGAAQVVSLDHVIASTAQYSANIDAANTRLSTESNTLTSFNALLDQARSLAVQGINGTLSASDRKDMATQLTQIRAQLVQLANTTDASGIALFAGTSSTTQPFVLNADGTVSYVGNGTAQMSAIGSGLRLPNSDPGDALFMDLPMGNGAFVAGAAAGNAGTLLVGATSVSDSAAWQAASAAGPVDYQISFDAAGNWTATDANNGNAVVASGSYQDGGSISFNGLSIALSGTPAAGDTVSVESGQTQDVFATLGNMIDALNDDSLGNTQLSNAMSRQIESIDRAQDSVLAAQTDIGGRLDRLSQQKSTYADLTLTYQTTLSSVQDTDMASAISSLMLQSTALQASQQTFAKVQSTSLFDYLK</sequence>
<name>A0A316HSK3_9GAMM</name>
<evidence type="ECO:0000259" key="7">
    <source>
        <dbReference type="Pfam" id="PF21158"/>
    </source>
</evidence>
<evidence type="ECO:0000256" key="5">
    <source>
        <dbReference type="ARBA" id="ARBA00023143"/>
    </source>
</evidence>
<proteinExistence type="inferred from homology"/>
<feature type="domain" description="Flagellin N-terminal" evidence="6">
    <location>
        <begin position="5"/>
        <end position="141"/>
    </location>
</feature>
<comment type="similarity">
    <text evidence="3">Belongs to the bacterial flagellin family.</text>
</comment>
<dbReference type="PANTHER" id="PTHR42792:SF1">
    <property type="entry name" value="FLAGELLAR HOOK-ASSOCIATED PROTEIN 3"/>
    <property type="match status" value="1"/>
</dbReference>
<dbReference type="InterPro" id="IPR001029">
    <property type="entry name" value="Flagellin_N"/>
</dbReference>
<dbReference type="RefSeq" id="WP_245889890.1">
    <property type="nucleotide sequence ID" value="NZ_MSZV01000064.1"/>
</dbReference>
<keyword evidence="9" id="KW-1185">Reference proteome</keyword>
<gene>
    <name evidence="8" type="ORF">C7456_11440</name>
</gene>
<dbReference type="Pfam" id="PF21158">
    <property type="entry name" value="flgK_1st_1"/>
    <property type="match status" value="1"/>
</dbReference>
<dbReference type="InterPro" id="IPR013384">
    <property type="entry name" value="Flagell_FlgL"/>
</dbReference>
<dbReference type="GO" id="GO:0005576">
    <property type="term" value="C:extracellular region"/>
    <property type="evidence" value="ECO:0007669"/>
    <property type="project" value="UniProtKB-SubCell"/>
</dbReference>
<keyword evidence="8" id="KW-0969">Cilium</keyword>
<evidence type="ECO:0000313" key="8">
    <source>
        <dbReference type="EMBL" id="PWK83092.1"/>
    </source>
</evidence>
<dbReference type="InterPro" id="IPR001492">
    <property type="entry name" value="Flagellin"/>
</dbReference>